<evidence type="ECO:0000256" key="2">
    <source>
        <dbReference type="SAM" id="Coils"/>
    </source>
</evidence>
<dbReference type="PANTHER" id="PTHR43156">
    <property type="entry name" value="STAGE II SPORULATION PROTEIN E-RELATED"/>
    <property type="match status" value="1"/>
</dbReference>
<dbReference type="PANTHER" id="PTHR43156:SF2">
    <property type="entry name" value="STAGE II SPORULATION PROTEIN E"/>
    <property type="match status" value="1"/>
</dbReference>
<evidence type="ECO:0000256" key="4">
    <source>
        <dbReference type="SAM" id="Phobius"/>
    </source>
</evidence>
<dbReference type="InterPro" id="IPR036457">
    <property type="entry name" value="PPM-type-like_dom_sf"/>
</dbReference>
<feature type="transmembrane region" description="Helical" evidence="4">
    <location>
        <begin position="35"/>
        <end position="54"/>
    </location>
</feature>
<keyword evidence="4" id="KW-0812">Transmembrane</keyword>
<keyword evidence="2" id="KW-0175">Coiled coil</keyword>
<dbReference type="AlphaFoldDB" id="A0A6C0G1Y2"/>
<evidence type="ECO:0000256" key="1">
    <source>
        <dbReference type="ARBA" id="ARBA00022801"/>
    </source>
</evidence>
<protein>
    <submittedName>
        <fullName evidence="6">SpoIIE family protein phosphatase</fullName>
    </submittedName>
</protein>
<dbReference type="Pfam" id="PF07228">
    <property type="entry name" value="SpoIIE"/>
    <property type="match status" value="1"/>
</dbReference>
<dbReference type="InterPro" id="IPR001932">
    <property type="entry name" value="PPM-type_phosphatase-like_dom"/>
</dbReference>
<dbReference type="KEGG" id="plyc:GXP70_27895"/>
<dbReference type="Gene3D" id="3.30.565.10">
    <property type="entry name" value="Histidine kinase-like ATPase, C-terminal domain"/>
    <property type="match status" value="1"/>
</dbReference>
<dbReference type="SUPFAM" id="SSF81606">
    <property type="entry name" value="PP2C-like"/>
    <property type="match status" value="1"/>
</dbReference>
<organism evidence="6 7">
    <name type="scientific">Paenibacillus lycopersici</name>
    <dbReference type="NCBI Taxonomy" id="2704462"/>
    <lineage>
        <taxon>Bacteria</taxon>
        <taxon>Bacillati</taxon>
        <taxon>Bacillota</taxon>
        <taxon>Bacilli</taxon>
        <taxon>Bacillales</taxon>
        <taxon>Paenibacillaceae</taxon>
        <taxon>Paenibacillus</taxon>
    </lineage>
</organism>
<proteinExistence type="predicted"/>
<evidence type="ECO:0000313" key="7">
    <source>
        <dbReference type="Proteomes" id="UP000476064"/>
    </source>
</evidence>
<feature type="transmembrane region" description="Helical" evidence="4">
    <location>
        <begin position="131"/>
        <end position="152"/>
    </location>
</feature>
<dbReference type="InterPro" id="IPR003594">
    <property type="entry name" value="HATPase_dom"/>
</dbReference>
<dbReference type="GO" id="GO:0016791">
    <property type="term" value="F:phosphatase activity"/>
    <property type="evidence" value="ECO:0007669"/>
    <property type="project" value="TreeGrafter"/>
</dbReference>
<keyword evidence="4" id="KW-0472">Membrane</keyword>
<evidence type="ECO:0000313" key="6">
    <source>
        <dbReference type="EMBL" id="QHT63396.1"/>
    </source>
</evidence>
<dbReference type="SMART" id="SM00331">
    <property type="entry name" value="PP2C_SIG"/>
    <property type="match status" value="1"/>
</dbReference>
<evidence type="ECO:0000256" key="3">
    <source>
        <dbReference type="SAM" id="MobiDB-lite"/>
    </source>
</evidence>
<feature type="coiled-coil region" evidence="2">
    <location>
        <begin position="307"/>
        <end position="334"/>
    </location>
</feature>
<accession>A0A6C0G1Y2</accession>
<dbReference type="Gene3D" id="3.60.40.10">
    <property type="entry name" value="PPM-type phosphatase domain"/>
    <property type="match status" value="1"/>
</dbReference>
<keyword evidence="4" id="KW-1133">Transmembrane helix</keyword>
<dbReference type="SUPFAM" id="SSF55874">
    <property type="entry name" value="ATPase domain of HSP90 chaperone/DNA topoisomerase II/histidine kinase"/>
    <property type="match status" value="1"/>
</dbReference>
<feature type="transmembrane region" description="Helical" evidence="4">
    <location>
        <begin position="246"/>
        <end position="266"/>
    </location>
</feature>
<dbReference type="InterPro" id="IPR036890">
    <property type="entry name" value="HATPase_C_sf"/>
</dbReference>
<dbReference type="EMBL" id="CP048209">
    <property type="protein sequence ID" value="QHT63396.1"/>
    <property type="molecule type" value="Genomic_DNA"/>
</dbReference>
<feature type="domain" description="PPM-type phosphatase" evidence="5">
    <location>
        <begin position="345"/>
        <end position="561"/>
    </location>
</feature>
<feature type="transmembrane region" description="Helical" evidence="4">
    <location>
        <begin position="210"/>
        <end position="234"/>
    </location>
</feature>
<reference evidence="6 7" key="1">
    <citation type="submission" date="2020-01" db="EMBL/GenBank/DDBJ databases">
        <title>Paenibacillus sp. nov., isolated from tomato rhizosphere.</title>
        <authorList>
            <person name="Weon H.-Y."/>
            <person name="Lee S.A."/>
        </authorList>
    </citation>
    <scope>NUCLEOTIDE SEQUENCE [LARGE SCALE GENOMIC DNA]</scope>
    <source>
        <strain evidence="6 7">12200R-189</strain>
    </source>
</reference>
<dbReference type="Pfam" id="PF13581">
    <property type="entry name" value="HATPase_c_2"/>
    <property type="match status" value="1"/>
</dbReference>
<dbReference type="RefSeq" id="WP_162359897.1">
    <property type="nucleotide sequence ID" value="NZ_CP048209.1"/>
</dbReference>
<dbReference type="CDD" id="cd16936">
    <property type="entry name" value="HATPase_RsbW-like"/>
    <property type="match status" value="1"/>
</dbReference>
<dbReference type="InterPro" id="IPR052016">
    <property type="entry name" value="Bact_Sigma-Reg"/>
</dbReference>
<dbReference type="Proteomes" id="UP000476064">
    <property type="component" value="Chromosome"/>
</dbReference>
<name>A0A6C0G1Y2_9BACL</name>
<gene>
    <name evidence="6" type="ORF">GXP70_27895</name>
</gene>
<feature type="region of interest" description="Disordered" evidence="3">
    <location>
        <begin position="1"/>
        <end position="23"/>
    </location>
</feature>
<evidence type="ECO:0000259" key="5">
    <source>
        <dbReference type="PROSITE" id="PS51746"/>
    </source>
</evidence>
<keyword evidence="1" id="KW-0378">Hydrolase</keyword>
<sequence length="737" mass="81808">MELNSELKTDAKSQPKDRPKADQIKKHPIYENAALLNRLLAVYLLTMFAGVLIAQAESMLDSHFEAMFPFSPVIAGLGALVLGLTLLCVSAVRLLPAFGVLSFNGAPAAESAQETGIHTALRRLYRLPYELLYGIVLFGLLFSAVCHGKDLLYDMRYETDGLQVLGTVVGEQSLFIFLAIALFNSVRRLLRPVLMRLQPLPSGFDGRASFAQPLVITYACTFIVTILSLLQLAFVTARPHEPMDPYKFGIIALFYFIMGLSLFSYVTMQFRQELRGLIRGIRGLVGGYGLPRHEVAEMLHDEAGELAIAFKELQNRMNREYDSLERELKLAYNVQQKLLPPGDLTIGSYRIAARCRSYREVGGDFYDVVSLGPSRFAIMIGDVSGKGLPAALLMSAQLLVFRSEIRRSGSPSEVLARMNRQLCEAMGEEGSVTIGVGVIDLTNNQVQYASAGHLSPYVVAKNGRFQPLDCSSLPIGIDPDAAYEEITLQLESGDRFLLYTDGLIEAVNRHGEMYSFEGLEAELSTWNSAADLAEVIDEWLSRVDLECGPGQDDRTVVVLELAGEYGSVLAKLNLASGEQGTSSVPFDNPFLSREWSVRSQLGAERLIAMKIGDWMGERWPECDIREDAQSAICEAMINAIEHGNKLQPNQYVTVIAQIGGMLAVCRVYDEGGGFFPRLSRDEEEMHKKLESEDPRGWGLVMIDSLADYWTTGRDERGFYIELYFMRQPRNAPDGQSI</sequence>
<dbReference type="PROSITE" id="PS51746">
    <property type="entry name" value="PPM_2"/>
    <property type="match status" value="1"/>
</dbReference>
<keyword evidence="7" id="KW-1185">Reference proteome</keyword>
<feature type="transmembrane region" description="Helical" evidence="4">
    <location>
        <begin position="74"/>
        <end position="95"/>
    </location>
</feature>